<accession>A0A0J8VMA4</accession>
<evidence type="ECO:0000256" key="1">
    <source>
        <dbReference type="ARBA" id="ARBA00000843"/>
    </source>
</evidence>
<dbReference type="InterPro" id="IPR011257">
    <property type="entry name" value="DNA_glycosylase"/>
</dbReference>
<comment type="caution">
    <text evidence="17">The sequence shown here is derived from an EMBL/GenBank/DDBJ whole genome shotgun (WGS) entry which is preliminary data.</text>
</comment>
<dbReference type="GO" id="GO:0046872">
    <property type="term" value="F:metal ion binding"/>
    <property type="evidence" value="ECO:0007669"/>
    <property type="project" value="UniProtKB-UniRule"/>
</dbReference>
<dbReference type="InterPro" id="IPR004035">
    <property type="entry name" value="Endouclease-III_FeS-bd_BS"/>
</dbReference>
<evidence type="ECO:0000256" key="9">
    <source>
        <dbReference type="ARBA" id="ARBA00022763"/>
    </source>
</evidence>
<dbReference type="GO" id="GO:0000701">
    <property type="term" value="F:purine-specific mismatch base pair DNA N-glycosylase activity"/>
    <property type="evidence" value="ECO:0007669"/>
    <property type="project" value="UniProtKB-EC"/>
</dbReference>
<dbReference type="NCBIfam" id="NF008132">
    <property type="entry name" value="PRK10880.1"/>
    <property type="match status" value="1"/>
</dbReference>
<evidence type="ECO:0000256" key="12">
    <source>
        <dbReference type="ARBA" id="ARBA00023014"/>
    </source>
</evidence>
<dbReference type="InterPro" id="IPR003265">
    <property type="entry name" value="HhH-GPD_domain"/>
</dbReference>
<dbReference type="AlphaFoldDB" id="A0A0J8VMA4"/>
<dbReference type="Pfam" id="PF14815">
    <property type="entry name" value="NUDIX_4"/>
    <property type="match status" value="1"/>
</dbReference>
<dbReference type="Proteomes" id="UP000037315">
    <property type="component" value="Unassembled WGS sequence"/>
</dbReference>
<dbReference type="PROSITE" id="PS00764">
    <property type="entry name" value="ENDONUCLEASE_III_1"/>
    <property type="match status" value="1"/>
</dbReference>
<name>A0A0J8VMA4_9ENTR</name>
<evidence type="ECO:0000256" key="5">
    <source>
        <dbReference type="ARBA" id="ARBA00012045"/>
    </source>
</evidence>
<dbReference type="NCBIfam" id="TIGR01084">
    <property type="entry name" value="mutY"/>
    <property type="match status" value="1"/>
</dbReference>
<comment type="catalytic activity">
    <reaction evidence="1 15">
        <text>Hydrolyzes free adenine bases from 7,8-dihydro-8-oxoguanine:adenine mismatched double-stranded DNA, leaving an apurinic site.</text>
        <dbReference type="EC" id="3.2.2.31"/>
    </reaction>
</comment>
<dbReference type="STRING" id="1121863.GCA_000621185_02267"/>
<dbReference type="SUPFAM" id="SSF55811">
    <property type="entry name" value="Nudix"/>
    <property type="match status" value="1"/>
</dbReference>
<dbReference type="EMBL" id="LFEJ01000014">
    <property type="protein sequence ID" value="KMV34638.1"/>
    <property type="molecule type" value="Genomic_DNA"/>
</dbReference>
<dbReference type="InterPro" id="IPR003651">
    <property type="entry name" value="Endonuclease3_FeS-loop_motif"/>
</dbReference>
<keyword evidence="18" id="KW-1185">Reference proteome</keyword>
<dbReference type="GO" id="GO:0035485">
    <property type="term" value="F:adenine/guanine mispair binding"/>
    <property type="evidence" value="ECO:0007669"/>
    <property type="project" value="TreeGrafter"/>
</dbReference>
<evidence type="ECO:0000256" key="2">
    <source>
        <dbReference type="ARBA" id="ARBA00002933"/>
    </source>
</evidence>
<reference evidence="17 18" key="1">
    <citation type="submission" date="2015-06" db="EMBL/GenBank/DDBJ databases">
        <title>Genome sequencing of Cronobacter sp. strain DJ34 isolated from petroleum contaminated sludge of Duliajan Oil Fields, Assam, India.</title>
        <authorList>
            <person name="Pal S."/>
            <person name="Banerjee T.D."/>
            <person name="Roy A."/>
            <person name="Sar P."/>
            <person name="Kazy S.K."/>
        </authorList>
    </citation>
    <scope>NUCLEOTIDE SEQUENCE [LARGE SCALE GENOMIC DNA]</scope>
    <source>
        <strain evidence="17 18">DJ34</strain>
    </source>
</reference>
<evidence type="ECO:0000256" key="4">
    <source>
        <dbReference type="ARBA" id="ARBA00011245"/>
    </source>
</evidence>
<evidence type="ECO:0000256" key="7">
    <source>
        <dbReference type="ARBA" id="ARBA00022485"/>
    </source>
</evidence>
<dbReference type="GO" id="GO:0006298">
    <property type="term" value="P:mismatch repair"/>
    <property type="evidence" value="ECO:0007669"/>
    <property type="project" value="TreeGrafter"/>
</dbReference>
<dbReference type="FunFam" id="1.10.340.30:FF:000002">
    <property type="entry name" value="Adenine DNA glycosylase"/>
    <property type="match status" value="1"/>
</dbReference>
<dbReference type="InterPro" id="IPR000445">
    <property type="entry name" value="HhH_motif"/>
</dbReference>
<dbReference type="CDD" id="cd03431">
    <property type="entry name" value="NUDIX_DNA_Glycosylase_C-MutY"/>
    <property type="match status" value="1"/>
</dbReference>
<comment type="function">
    <text evidence="2">Adenine glycosylase active on G-A mispairs. MutY also corrects error-prone DNA synthesis past GO lesions which are due to the oxidatively damaged form of guanine: 7,8-dihydro-8-oxoguanine (8-oxo-dGTP).</text>
</comment>
<dbReference type="InterPro" id="IPR005760">
    <property type="entry name" value="A/G_AdeGlyc_MutY"/>
</dbReference>
<dbReference type="SUPFAM" id="SSF48150">
    <property type="entry name" value="DNA-glycosylase"/>
    <property type="match status" value="1"/>
</dbReference>
<dbReference type="Gene3D" id="3.90.79.10">
    <property type="entry name" value="Nucleoside Triphosphate Pyrophosphohydrolase"/>
    <property type="match status" value="1"/>
</dbReference>
<dbReference type="PATRIC" id="fig|1656095.3.peg.1193"/>
<feature type="domain" description="HhH-GPD" evidence="16">
    <location>
        <begin position="40"/>
        <end position="191"/>
    </location>
</feature>
<dbReference type="InterPro" id="IPR029119">
    <property type="entry name" value="MutY_C"/>
</dbReference>
<evidence type="ECO:0000259" key="16">
    <source>
        <dbReference type="SMART" id="SM00478"/>
    </source>
</evidence>
<dbReference type="Gene3D" id="1.10.1670.10">
    <property type="entry name" value="Helix-hairpin-Helix base-excision DNA repair enzymes (C-terminal)"/>
    <property type="match status" value="1"/>
</dbReference>
<dbReference type="InterPro" id="IPR004036">
    <property type="entry name" value="Endonuclease-III-like_CS2"/>
</dbReference>
<evidence type="ECO:0000256" key="11">
    <source>
        <dbReference type="ARBA" id="ARBA00023004"/>
    </source>
</evidence>
<evidence type="ECO:0000256" key="6">
    <source>
        <dbReference type="ARBA" id="ARBA00022023"/>
    </source>
</evidence>
<comment type="similarity">
    <text evidence="3 15">Belongs to the Nth/MutY family.</text>
</comment>
<dbReference type="OrthoDB" id="9802365at2"/>
<dbReference type="FunFam" id="3.90.79.10:FF:000028">
    <property type="entry name" value="Adenine DNA glycosylase"/>
    <property type="match status" value="1"/>
</dbReference>
<dbReference type="GO" id="GO:0051539">
    <property type="term" value="F:4 iron, 4 sulfur cluster binding"/>
    <property type="evidence" value="ECO:0007669"/>
    <property type="project" value="UniProtKB-UniRule"/>
</dbReference>
<dbReference type="FunFam" id="1.10.1670.10:FF:000002">
    <property type="entry name" value="Adenine DNA glycosylase"/>
    <property type="match status" value="1"/>
</dbReference>
<evidence type="ECO:0000256" key="3">
    <source>
        <dbReference type="ARBA" id="ARBA00008343"/>
    </source>
</evidence>
<keyword evidence="8" id="KW-0479">Metal-binding</keyword>
<evidence type="ECO:0000313" key="17">
    <source>
        <dbReference type="EMBL" id="KMV34638.1"/>
    </source>
</evidence>
<dbReference type="EC" id="3.2.2.31" evidence="5 15"/>
<sequence>MMQPQQFSRQVLDWYDKYGRKTLPWQQEKTPYKVWLSEVMLQQTQVTTVIPYFERFMARFPTVTDLANAPLDEVLHLWTGLGYYARARNLHKAAQQVASQHGGSFPENFDDVSALPGVGRSTAGAILSLSLGQRFPILDGNVKRVLARCYAVEGWPGRKEVEKRLWEISDAVTPAQGVERFNQAMMDLGALVCTRSKPKCEICPLNNGCVAYAQGTWAKYPGKKPKQQLPEKVGYFLLMQHENEVYLNQRPPSGLWGGLFCFPQFDDEAALRDWLHERGLEAHGLTQLTAFRHTFSHFHLDIVPMWLSVSGSGACMDEGTGLWYNLAQPPAVGLAAPVERLLQQLRAGALA</sequence>
<protein>
    <recommendedName>
        <fullName evidence="6 15">Adenine DNA glycosylase</fullName>
        <ecNumber evidence="5 15">3.2.2.31</ecNumber>
    </recommendedName>
</protein>
<dbReference type="GO" id="GO:0006284">
    <property type="term" value="P:base-excision repair"/>
    <property type="evidence" value="ECO:0007669"/>
    <property type="project" value="UniProtKB-UniRule"/>
</dbReference>
<keyword evidence="10" id="KW-0378">Hydrolase</keyword>
<dbReference type="InterPro" id="IPR044298">
    <property type="entry name" value="MIG/MutY"/>
</dbReference>
<keyword evidence="11 15" id="KW-0408">Iron</keyword>
<dbReference type="CDD" id="cd00056">
    <property type="entry name" value="ENDO3c"/>
    <property type="match status" value="1"/>
</dbReference>
<dbReference type="InterPro" id="IPR015797">
    <property type="entry name" value="NUDIX_hydrolase-like_dom_sf"/>
</dbReference>
<dbReference type="InterPro" id="IPR023170">
    <property type="entry name" value="HhH_base_excis_C"/>
</dbReference>
<comment type="subunit">
    <text evidence="4">Monomer.</text>
</comment>
<dbReference type="PROSITE" id="PS01155">
    <property type="entry name" value="ENDONUCLEASE_III_2"/>
    <property type="match status" value="1"/>
</dbReference>
<organism evidence="17 18">
    <name type="scientific">Franconibacter pulveris</name>
    <dbReference type="NCBI Taxonomy" id="435910"/>
    <lineage>
        <taxon>Bacteria</taxon>
        <taxon>Pseudomonadati</taxon>
        <taxon>Pseudomonadota</taxon>
        <taxon>Gammaproteobacteria</taxon>
        <taxon>Enterobacterales</taxon>
        <taxon>Enterobacteriaceae</taxon>
        <taxon>Franconibacter</taxon>
    </lineage>
</organism>
<dbReference type="GO" id="GO:0034039">
    <property type="term" value="F:8-oxo-7,8-dihydroguanine DNA N-glycosylase activity"/>
    <property type="evidence" value="ECO:0007669"/>
    <property type="project" value="TreeGrafter"/>
</dbReference>
<keyword evidence="7" id="KW-0004">4Fe-4S</keyword>
<comment type="cofactor">
    <cofactor evidence="15">
        <name>[4Fe-4S] cluster</name>
        <dbReference type="ChEBI" id="CHEBI:49883"/>
    </cofactor>
    <text evidence="15">Binds 1 [4Fe-4S] cluster.</text>
</comment>
<dbReference type="PANTHER" id="PTHR42944">
    <property type="entry name" value="ADENINE DNA GLYCOSYLASE"/>
    <property type="match status" value="1"/>
</dbReference>
<keyword evidence="12" id="KW-0411">Iron-sulfur</keyword>
<proteinExistence type="inferred from homology"/>
<evidence type="ECO:0000256" key="8">
    <source>
        <dbReference type="ARBA" id="ARBA00022723"/>
    </source>
</evidence>
<keyword evidence="13" id="KW-0234">DNA repair</keyword>
<dbReference type="SMART" id="SM00525">
    <property type="entry name" value="FES"/>
    <property type="match status" value="1"/>
</dbReference>
<evidence type="ECO:0000256" key="14">
    <source>
        <dbReference type="ARBA" id="ARBA00023295"/>
    </source>
</evidence>
<evidence type="ECO:0000313" key="18">
    <source>
        <dbReference type="Proteomes" id="UP000037315"/>
    </source>
</evidence>
<dbReference type="SMART" id="SM00478">
    <property type="entry name" value="ENDO3c"/>
    <property type="match status" value="1"/>
</dbReference>
<evidence type="ECO:0000256" key="13">
    <source>
        <dbReference type="ARBA" id="ARBA00023204"/>
    </source>
</evidence>
<gene>
    <name evidence="17" type="ORF">ACH50_10835</name>
</gene>
<keyword evidence="9 15" id="KW-0227">DNA damage</keyword>
<dbReference type="PANTHER" id="PTHR42944:SF1">
    <property type="entry name" value="ADENINE DNA GLYCOSYLASE"/>
    <property type="match status" value="1"/>
</dbReference>
<dbReference type="Pfam" id="PF00633">
    <property type="entry name" value="HHH"/>
    <property type="match status" value="1"/>
</dbReference>
<dbReference type="Gene3D" id="1.10.340.30">
    <property type="entry name" value="Hypothetical protein, domain 2"/>
    <property type="match status" value="1"/>
</dbReference>
<dbReference type="GO" id="GO:0032357">
    <property type="term" value="F:oxidized purine DNA binding"/>
    <property type="evidence" value="ECO:0007669"/>
    <property type="project" value="TreeGrafter"/>
</dbReference>
<dbReference type="Pfam" id="PF10576">
    <property type="entry name" value="EndIII_4Fe-2S"/>
    <property type="match status" value="1"/>
</dbReference>
<dbReference type="Pfam" id="PF00730">
    <property type="entry name" value="HhH-GPD"/>
    <property type="match status" value="1"/>
</dbReference>
<keyword evidence="14 15" id="KW-0326">Glycosidase</keyword>
<evidence type="ECO:0000256" key="10">
    <source>
        <dbReference type="ARBA" id="ARBA00022801"/>
    </source>
</evidence>
<evidence type="ECO:0000256" key="15">
    <source>
        <dbReference type="RuleBase" id="RU365096"/>
    </source>
</evidence>